<reference evidence="1 2" key="1">
    <citation type="journal article" date="2018" name="Front. Plant Sci.">
        <title>Red Clover (Trifolium pratense) and Zigzag Clover (T. medium) - A Picture of Genomic Similarities and Differences.</title>
        <authorList>
            <person name="Dluhosova J."/>
            <person name="Istvanek J."/>
            <person name="Nedelnik J."/>
            <person name="Repkova J."/>
        </authorList>
    </citation>
    <scope>NUCLEOTIDE SEQUENCE [LARGE SCALE GENOMIC DNA]</scope>
    <source>
        <strain evidence="2">cv. 10/8</strain>
        <tissue evidence="1">Leaf</tissue>
    </source>
</reference>
<dbReference type="PANTHER" id="PTHR33116:SF78">
    <property type="entry name" value="OS12G0587133 PROTEIN"/>
    <property type="match status" value="1"/>
</dbReference>
<sequence>MKLPVKVCKKIVQLQRKFLWWGEAKCVEKIAWVSWTKVCKAKSEGGLEIRDLRALNLALHGKWRWRLIFGGVGLWRDIFLARYGPFFPSPHLGGRIGGFRMASMWWRDVSLLGGPVDAISDWFSEWVAKKVGNELTTEGEKKTRRGD</sequence>
<dbReference type="Proteomes" id="UP000265520">
    <property type="component" value="Unassembled WGS sequence"/>
</dbReference>
<keyword evidence="2" id="KW-1185">Reference proteome</keyword>
<evidence type="ECO:0000313" key="1">
    <source>
        <dbReference type="EMBL" id="MCI20422.1"/>
    </source>
</evidence>
<comment type="caution">
    <text evidence="1">The sequence shown here is derived from an EMBL/GenBank/DDBJ whole genome shotgun (WGS) entry which is preliminary data.</text>
</comment>
<accession>A0A392Q960</accession>
<proteinExistence type="predicted"/>
<protein>
    <submittedName>
        <fullName evidence="1">Ribonuclease H protein</fullName>
    </submittedName>
</protein>
<dbReference type="AlphaFoldDB" id="A0A392Q960"/>
<evidence type="ECO:0000313" key="2">
    <source>
        <dbReference type="Proteomes" id="UP000265520"/>
    </source>
</evidence>
<dbReference type="EMBL" id="LXQA010119768">
    <property type="protein sequence ID" value="MCI20422.1"/>
    <property type="molecule type" value="Genomic_DNA"/>
</dbReference>
<name>A0A392Q960_9FABA</name>
<organism evidence="1 2">
    <name type="scientific">Trifolium medium</name>
    <dbReference type="NCBI Taxonomy" id="97028"/>
    <lineage>
        <taxon>Eukaryota</taxon>
        <taxon>Viridiplantae</taxon>
        <taxon>Streptophyta</taxon>
        <taxon>Embryophyta</taxon>
        <taxon>Tracheophyta</taxon>
        <taxon>Spermatophyta</taxon>
        <taxon>Magnoliopsida</taxon>
        <taxon>eudicotyledons</taxon>
        <taxon>Gunneridae</taxon>
        <taxon>Pentapetalae</taxon>
        <taxon>rosids</taxon>
        <taxon>fabids</taxon>
        <taxon>Fabales</taxon>
        <taxon>Fabaceae</taxon>
        <taxon>Papilionoideae</taxon>
        <taxon>50 kb inversion clade</taxon>
        <taxon>NPAAA clade</taxon>
        <taxon>Hologalegina</taxon>
        <taxon>IRL clade</taxon>
        <taxon>Trifolieae</taxon>
        <taxon>Trifolium</taxon>
    </lineage>
</organism>
<dbReference type="PANTHER" id="PTHR33116">
    <property type="entry name" value="REVERSE TRANSCRIPTASE ZINC-BINDING DOMAIN-CONTAINING PROTEIN-RELATED-RELATED"/>
    <property type="match status" value="1"/>
</dbReference>